<dbReference type="PROSITE" id="PS00108">
    <property type="entry name" value="PROTEIN_KINASE_ST"/>
    <property type="match status" value="1"/>
</dbReference>
<dbReference type="AlphaFoldDB" id="A0AAQ3QBG9"/>
<evidence type="ECO:0000256" key="10">
    <source>
        <dbReference type="ARBA" id="ARBA00023136"/>
    </source>
</evidence>
<evidence type="ECO:0000256" key="6">
    <source>
        <dbReference type="ARBA" id="ARBA00022741"/>
    </source>
</evidence>
<sequence>MRESSASSSLAQLLFFSLLLSAASSTISDPASCSSVMTPGSRRKLRYDPCGETGKNESCILKIVVDDPSDPLGLIVEAPRRMYDGQSFANEFREQKLPSCTPIVVTLRGELLVILGNCSSVDDLAVGIYDPLLCDSMDGATPDFYGLTRRRPGSYELNCSVRVISTYSETKESAWWEARVYGSWEETGEAEYGACVKPGGRTCTNLTVKSRTCPYLYDFSRNSRGQSNDRLKKIFILGACILVGSVFLLFLSLYSYERLKTSMSKWRKRSRKNKHFESFLQRYQNLVPTRYKYSDIEKFTSCFSHKLGQGGYGCVYKGKLEDGRSVAVKLLNDSKGSMKDFFAEVITIGCTYHVNIVTLLGFCSEGPKRVLIYEFMPNGSLEKFIYNSKHTSSTKLDADKMLQIATGVARGLEYLHHGCNVGILHFDIKPHNILLDHDFCPKVADFGLAKICRSADSRIEMLGTRGTVGYIAPEVFSRSYGGVSGKSDVYSYGMMILEMIAGRKNITNQGDNTSDLYYSHWICKHLDLDGNLKSSCKSMTESGEETVRRMVIVGLWCIQTIPSNRPSMTKVLDMLEGRIKELVVPPLPTLCSPSNNSPAIQSLEIISTMTS</sequence>
<keyword evidence="7 16" id="KW-0418">Kinase</keyword>
<feature type="transmembrane region" description="Helical" evidence="13">
    <location>
        <begin position="234"/>
        <end position="256"/>
    </location>
</feature>
<keyword evidence="9 13" id="KW-1133">Transmembrane helix</keyword>
<keyword evidence="8 12" id="KW-0067">ATP-binding</keyword>
<accession>A0AAQ3QBG9</accession>
<dbReference type="GO" id="GO:0005524">
    <property type="term" value="F:ATP binding"/>
    <property type="evidence" value="ECO:0007669"/>
    <property type="project" value="UniProtKB-UniRule"/>
</dbReference>
<evidence type="ECO:0000256" key="3">
    <source>
        <dbReference type="ARBA" id="ARBA00022679"/>
    </source>
</evidence>
<dbReference type="GO" id="GO:0016020">
    <property type="term" value="C:membrane"/>
    <property type="evidence" value="ECO:0007669"/>
    <property type="project" value="UniProtKB-SubCell"/>
</dbReference>
<evidence type="ECO:0000256" key="12">
    <source>
        <dbReference type="PROSITE-ProRule" id="PRU10141"/>
    </source>
</evidence>
<keyword evidence="10 13" id="KW-0472">Membrane</keyword>
<dbReference type="Proteomes" id="UP001327560">
    <property type="component" value="Chromosome 4"/>
</dbReference>
<keyword evidence="3" id="KW-0808">Transferase</keyword>
<keyword evidence="17" id="KW-1185">Reference proteome</keyword>
<evidence type="ECO:0000256" key="9">
    <source>
        <dbReference type="ARBA" id="ARBA00022989"/>
    </source>
</evidence>
<evidence type="ECO:0000256" key="14">
    <source>
        <dbReference type="SAM" id="SignalP"/>
    </source>
</evidence>
<keyword evidence="2" id="KW-0723">Serine/threonine-protein kinase</keyword>
<proteinExistence type="predicted"/>
<dbReference type="InterPro" id="IPR017441">
    <property type="entry name" value="Protein_kinase_ATP_BS"/>
</dbReference>
<reference evidence="16 17" key="1">
    <citation type="submission" date="2023-10" db="EMBL/GenBank/DDBJ databases">
        <title>Chromosome-scale genome assembly provides insights into flower coloration mechanisms of Canna indica.</title>
        <authorList>
            <person name="Li C."/>
        </authorList>
    </citation>
    <scope>NUCLEOTIDE SEQUENCE [LARGE SCALE GENOMIC DNA]</scope>
    <source>
        <tissue evidence="16">Flower</tissue>
    </source>
</reference>
<gene>
    <name evidence="16" type="ORF">Cni_G12096</name>
</gene>
<dbReference type="InterPro" id="IPR008271">
    <property type="entry name" value="Ser/Thr_kinase_AS"/>
</dbReference>
<protein>
    <submittedName>
        <fullName evidence="16">Rust resistance kinase Lr10 isoform X1</fullName>
    </submittedName>
</protein>
<dbReference type="EMBL" id="CP136893">
    <property type="protein sequence ID" value="WOL03376.1"/>
    <property type="molecule type" value="Genomic_DNA"/>
</dbReference>
<evidence type="ECO:0000256" key="5">
    <source>
        <dbReference type="ARBA" id="ARBA00022729"/>
    </source>
</evidence>
<dbReference type="FunFam" id="1.10.510.10:FF:000590">
    <property type="entry name" value="PR5-like receptor kinase"/>
    <property type="match status" value="1"/>
</dbReference>
<dbReference type="SMART" id="SM00220">
    <property type="entry name" value="S_TKc"/>
    <property type="match status" value="1"/>
</dbReference>
<evidence type="ECO:0000256" key="7">
    <source>
        <dbReference type="ARBA" id="ARBA00022777"/>
    </source>
</evidence>
<feature type="domain" description="Protein kinase" evidence="15">
    <location>
        <begin position="301"/>
        <end position="583"/>
    </location>
</feature>
<dbReference type="Gene3D" id="1.10.510.10">
    <property type="entry name" value="Transferase(Phosphotransferase) domain 1"/>
    <property type="match status" value="1"/>
</dbReference>
<dbReference type="InterPro" id="IPR045874">
    <property type="entry name" value="LRK10/LRL21-25-like"/>
</dbReference>
<feature type="chain" id="PRO_5042835667" evidence="14">
    <location>
        <begin position="26"/>
        <end position="611"/>
    </location>
</feature>
<evidence type="ECO:0000259" key="15">
    <source>
        <dbReference type="PROSITE" id="PS50011"/>
    </source>
</evidence>
<dbReference type="PROSITE" id="PS00107">
    <property type="entry name" value="PROTEIN_KINASE_ATP"/>
    <property type="match status" value="1"/>
</dbReference>
<feature type="signal peptide" evidence="14">
    <location>
        <begin position="1"/>
        <end position="25"/>
    </location>
</feature>
<name>A0AAQ3QBG9_9LILI</name>
<evidence type="ECO:0000256" key="13">
    <source>
        <dbReference type="SAM" id="Phobius"/>
    </source>
</evidence>
<dbReference type="PANTHER" id="PTHR27009">
    <property type="entry name" value="RUST RESISTANCE KINASE LR10-RELATED"/>
    <property type="match status" value="1"/>
</dbReference>
<dbReference type="FunFam" id="3.30.200.20:FF:000178">
    <property type="entry name" value="serine/threonine-protein kinase PBS1-like"/>
    <property type="match status" value="1"/>
</dbReference>
<evidence type="ECO:0000256" key="8">
    <source>
        <dbReference type="ARBA" id="ARBA00022840"/>
    </source>
</evidence>
<keyword evidence="11" id="KW-0325">Glycoprotein</keyword>
<organism evidence="16 17">
    <name type="scientific">Canna indica</name>
    <name type="common">Indian-shot</name>
    <dbReference type="NCBI Taxonomy" id="4628"/>
    <lineage>
        <taxon>Eukaryota</taxon>
        <taxon>Viridiplantae</taxon>
        <taxon>Streptophyta</taxon>
        <taxon>Embryophyta</taxon>
        <taxon>Tracheophyta</taxon>
        <taxon>Spermatophyta</taxon>
        <taxon>Magnoliopsida</taxon>
        <taxon>Liliopsida</taxon>
        <taxon>Zingiberales</taxon>
        <taxon>Cannaceae</taxon>
        <taxon>Canna</taxon>
    </lineage>
</organism>
<keyword evidence="5 14" id="KW-0732">Signal</keyword>
<dbReference type="Pfam" id="PF00069">
    <property type="entry name" value="Pkinase"/>
    <property type="match status" value="1"/>
</dbReference>
<dbReference type="Gene3D" id="3.30.200.20">
    <property type="entry name" value="Phosphorylase Kinase, domain 1"/>
    <property type="match status" value="1"/>
</dbReference>
<evidence type="ECO:0000256" key="11">
    <source>
        <dbReference type="ARBA" id="ARBA00023180"/>
    </source>
</evidence>
<evidence type="ECO:0000313" key="16">
    <source>
        <dbReference type="EMBL" id="WOL03376.1"/>
    </source>
</evidence>
<feature type="binding site" evidence="12">
    <location>
        <position position="329"/>
    </location>
    <ligand>
        <name>ATP</name>
        <dbReference type="ChEBI" id="CHEBI:30616"/>
    </ligand>
</feature>
<dbReference type="SUPFAM" id="SSF56112">
    <property type="entry name" value="Protein kinase-like (PK-like)"/>
    <property type="match status" value="1"/>
</dbReference>
<evidence type="ECO:0000256" key="1">
    <source>
        <dbReference type="ARBA" id="ARBA00004479"/>
    </source>
</evidence>
<comment type="subcellular location">
    <subcellularLocation>
        <location evidence="1">Membrane</location>
        <topology evidence="1">Single-pass type I membrane protein</topology>
    </subcellularLocation>
</comment>
<evidence type="ECO:0000256" key="2">
    <source>
        <dbReference type="ARBA" id="ARBA00022527"/>
    </source>
</evidence>
<evidence type="ECO:0000313" key="17">
    <source>
        <dbReference type="Proteomes" id="UP001327560"/>
    </source>
</evidence>
<dbReference type="PROSITE" id="PS50011">
    <property type="entry name" value="PROTEIN_KINASE_DOM"/>
    <property type="match status" value="1"/>
</dbReference>
<dbReference type="GO" id="GO:0004674">
    <property type="term" value="F:protein serine/threonine kinase activity"/>
    <property type="evidence" value="ECO:0007669"/>
    <property type="project" value="UniProtKB-KW"/>
</dbReference>
<evidence type="ECO:0000256" key="4">
    <source>
        <dbReference type="ARBA" id="ARBA00022692"/>
    </source>
</evidence>
<dbReference type="InterPro" id="IPR011009">
    <property type="entry name" value="Kinase-like_dom_sf"/>
</dbReference>
<keyword evidence="4 13" id="KW-0812">Transmembrane</keyword>
<dbReference type="InterPro" id="IPR000719">
    <property type="entry name" value="Prot_kinase_dom"/>
</dbReference>
<keyword evidence="6 12" id="KW-0547">Nucleotide-binding</keyword>